<gene>
    <name evidence="2" type="ORF">GTQ34_09575</name>
</gene>
<dbReference type="RefSeq" id="WP_166523555.1">
    <property type="nucleotide sequence ID" value="NZ_JAAABI010000002.1"/>
</dbReference>
<proteinExistence type="predicted"/>
<sequence length="175" mass="20082">MKYKGKKTMLPMALSLLVAMATALAQEEEPSKLLDFWVGTWEVSWDESEGKKGKGINRIEKILDDKVVQEHFEIHEGKGKGFKGTSISVYQAAVNQWKQSWADSQGSFFCLTGKLTGEKKIFQTDIKETADGKKNTQRMVFYNITRDALTWDWESSTDGGEAWTLNWRIDYKRKK</sequence>
<dbReference type="Proteomes" id="UP000667650">
    <property type="component" value="Unassembled WGS sequence"/>
</dbReference>
<keyword evidence="1" id="KW-0732">Signal</keyword>
<reference evidence="2" key="1">
    <citation type="submission" date="2020-01" db="EMBL/GenBank/DDBJ databases">
        <title>Muricauda ochracea sp. nov., isolated from a tidal flat of Garorim bay in Korea.</title>
        <authorList>
            <person name="Kim D."/>
            <person name="Yoo Y."/>
            <person name="Kim J.-J."/>
        </authorList>
    </citation>
    <scope>NUCLEOTIDE SEQUENCE</scope>
    <source>
        <strain evidence="2">JGD-17</strain>
    </source>
</reference>
<evidence type="ECO:0000313" key="3">
    <source>
        <dbReference type="Proteomes" id="UP000667650"/>
    </source>
</evidence>
<name>A0A964WY24_9FLAO</name>
<evidence type="ECO:0000313" key="2">
    <source>
        <dbReference type="EMBL" id="NAY92169.1"/>
    </source>
</evidence>
<organism evidence="2 3">
    <name type="scientific">Flagellimonas ochracea</name>
    <dbReference type="NCBI Taxonomy" id="2696472"/>
    <lineage>
        <taxon>Bacteria</taxon>
        <taxon>Pseudomonadati</taxon>
        <taxon>Bacteroidota</taxon>
        <taxon>Flavobacteriia</taxon>
        <taxon>Flavobacteriales</taxon>
        <taxon>Flavobacteriaceae</taxon>
        <taxon>Flagellimonas</taxon>
    </lineage>
</organism>
<feature type="chain" id="PRO_5037769426" evidence="1">
    <location>
        <begin position="26"/>
        <end position="175"/>
    </location>
</feature>
<feature type="signal peptide" evidence="1">
    <location>
        <begin position="1"/>
        <end position="25"/>
    </location>
</feature>
<accession>A0A964WY24</accession>
<dbReference type="EMBL" id="JAAABI010000002">
    <property type="protein sequence ID" value="NAY92169.1"/>
    <property type="molecule type" value="Genomic_DNA"/>
</dbReference>
<comment type="caution">
    <text evidence="2">The sequence shown here is derived from an EMBL/GenBank/DDBJ whole genome shotgun (WGS) entry which is preliminary data.</text>
</comment>
<protein>
    <submittedName>
        <fullName evidence="2">DUF1579 domain-containing protein</fullName>
    </submittedName>
</protein>
<evidence type="ECO:0000256" key="1">
    <source>
        <dbReference type="SAM" id="SignalP"/>
    </source>
</evidence>
<keyword evidence="3" id="KW-1185">Reference proteome</keyword>
<dbReference type="AlphaFoldDB" id="A0A964WY24"/>